<dbReference type="RefSeq" id="WP_091368948.1">
    <property type="nucleotide sequence ID" value="NZ_LT629740.1"/>
</dbReference>
<dbReference type="AlphaFoldDB" id="A0A1H1PKJ2"/>
<evidence type="ECO:0000256" key="7">
    <source>
        <dbReference type="PROSITE-ProRule" id="PRU01360"/>
    </source>
</evidence>
<accession>A0A1H1PKJ2</accession>
<keyword evidence="4 7" id="KW-0812">Transmembrane</keyword>
<protein>
    <submittedName>
        <fullName evidence="10">TonB-linked outer membrane protein, SusC/RagA family</fullName>
    </submittedName>
</protein>
<reference evidence="10 11" key="1">
    <citation type="submission" date="2016-10" db="EMBL/GenBank/DDBJ databases">
        <authorList>
            <person name="de Groot N.N."/>
        </authorList>
    </citation>
    <scope>NUCLEOTIDE SEQUENCE [LARGE SCALE GENOMIC DNA]</scope>
    <source>
        <strain evidence="10 11">MP1X4</strain>
    </source>
</reference>
<dbReference type="OrthoDB" id="9768177at2"/>
<feature type="chain" id="PRO_5009256646" evidence="8">
    <location>
        <begin position="23"/>
        <end position="1052"/>
    </location>
</feature>
<dbReference type="InterPro" id="IPR039426">
    <property type="entry name" value="TonB-dep_rcpt-like"/>
</dbReference>
<evidence type="ECO:0000256" key="4">
    <source>
        <dbReference type="ARBA" id="ARBA00022692"/>
    </source>
</evidence>
<dbReference type="Gene3D" id="2.60.40.1120">
    <property type="entry name" value="Carboxypeptidase-like, regulatory domain"/>
    <property type="match status" value="1"/>
</dbReference>
<evidence type="ECO:0000256" key="1">
    <source>
        <dbReference type="ARBA" id="ARBA00004571"/>
    </source>
</evidence>
<dbReference type="InterPro" id="IPR037066">
    <property type="entry name" value="Plug_dom_sf"/>
</dbReference>
<sequence>MGKILRTVLLFMSFLVCARVMAQNQGTVVKGVVTDDKGVTVPGASVTVKGTQNGTVTDINGAYTIQVPAQGKILVFSFIGMETKEVVIGNKLLVNVSLIPTSTALSDVVVIGYGQQKRQDVNGAISSVTAKDIANIPQVSVDQMLEGKAAGVTIQQNAGGPGSNTSVHIRGISSLSGTNEPLYVIDGIAISGDANNISTTGKSVQISPNNGENGVSPLTFLNPADIESIDILKDAAATAIYGSRGSNGVIIITTKRGKSGSGKISYNGFYGTQNQGKELKMMDLQQYATLENQLADIIGNPRRGEFANPSLLGQGTNWQDAIFQAAPIQSHQLAFSGANNGTDYYISGGYLKQDGTVIGNNFDRYTFRATVNSQVKPWMSIGATVAGSRSNQNTSLSNNTGIIYTALLSAPDQAVYNADGSFAGPSAGQVGAQINPVAQALLITNTLGQDNYNADVYSDLKFTKDLTLRSEFDADINSSVAKYFNPAYDYDPLHDVPTATLQEYRTNSTYWDWKEYLTYHHVFAQKHDLTVLGAYELVNSVYNANAANISNFVAGNSLQSLNLGSASTAGVGEYVGNNDILQSEFARAIYTYNSKYSLTATIRADRSSKFAQGHQTGYFPSAAVSWRLSDEAFMTDIKKVADNLKLRVSYGQTGNQNVPSYLYGAVLNAVPTGAGTGFAVGNIANPNLQWETAIQEDIGLDFGLFNDRITGTVDVFNKTSKNFLFQATLPAFLLGGVADYSGAAAINPPEINGGGVQNRGFEFSINSKNITSKDFSWSTTLNFSHYANKVTALAPGTPYITGQITTSFLTLPVTRTVVGGPIGEFYGYKVAGIFKTDEQLKNAPIQFGQPVTSNPGGTWLGDIQYVDENHDGKIDASDQVPLGNPNPTFTYGISNTFNYKSFDLTIFLNGSYGAKLLNALDYQIANLGSEYQNQLASVANFWSPSNPTSNIPRPAAGANANLNMSDRFIESGSYLRIQNVTLGYNLPARWANYLKMSRLRVYATGQNLYVFTPYKGLDPEVGAANQNVFLTGVDQGRYPSPRTISFGINADF</sequence>
<dbReference type="SUPFAM" id="SSF56935">
    <property type="entry name" value="Porins"/>
    <property type="match status" value="1"/>
</dbReference>
<feature type="domain" description="TonB-dependent receptor plug" evidence="9">
    <location>
        <begin position="118"/>
        <end position="249"/>
    </location>
</feature>
<evidence type="ECO:0000256" key="6">
    <source>
        <dbReference type="ARBA" id="ARBA00023237"/>
    </source>
</evidence>
<evidence type="ECO:0000313" key="11">
    <source>
        <dbReference type="Proteomes" id="UP000199679"/>
    </source>
</evidence>
<comment type="subcellular location">
    <subcellularLocation>
        <location evidence="1 7">Cell outer membrane</location>
        <topology evidence="1 7">Multi-pass membrane protein</topology>
    </subcellularLocation>
</comment>
<dbReference type="NCBIfam" id="TIGR04056">
    <property type="entry name" value="OMP_RagA_SusC"/>
    <property type="match status" value="1"/>
</dbReference>
<evidence type="ECO:0000313" key="10">
    <source>
        <dbReference type="EMBL" id="SDS11748.1"/>
    </source>
</evidence>
<dbReference type="Gene3D" id="2.40.170.20">
    <property type="entry name" value="TonB-dependent receptor, beta-barrel domain"/>
    <property type="match status" value="1"/>
</dbReference>
<dbReference type="InterPro" id="IPR012910">
    <property type="entry name" value="Plug_dom"/>
</dbReference>
<dbReference type="STRING" id="652787.SAMN05216490_0571"/>
<dbReference type="GO" id="GO:0009279">
    <property type="term" value="C:cell outer membrane"/>
    <property type="evidence" value="ECO:0007669"/>
    <property type="project" value="UniProtKB-SubCell"/>
</dbReference>
<feature type="signal peptide" evidence="8">
    <location>
        <begin position="1"/>
        <end position="22"/>
    </location>
</feature>
<keyword evidence="8" id="KW-0732">Signal</keyword>
<evidence type="ECO:0000256" key="2">
    <source>
        <dbReference type="ARBA" id="ARBA00022448"/>
    </source>
</evidence>
<keyword evidence="5 7" id="KW-0472">Membrane</keyword>
<evidence type="ECO:0000256" key="5">
    <source>
        <dbReference type="ARBA" id="ARBA00023136"/>
    </source>
</evidence>
<keyword evidence="3 7" id="KW-1134">Transmembrane beta strand</keyword>
<dbReference type="Gene3D" id="2.170.130.10">
    <property type="entry name" value="TonB-dependent receptor, plug domain"/>
    <property type="match status" value="1"/>
</dbReference>
<dbReference type="InterPro" id="IPR023996">
    <property type="entry name" value="TonB-dep_OMP_SusC/RagA"/>
</dbReference>
<dbReference type="SUPFAM" id="SSF49464">
    <property type="entry name" value="Carboxypeptidase regulatory domain-like"/>
    <property type="match status" value="1"/>
</dbReference>
<dbReference type="Pfam" id="PF13715">
    <property type="entry name" value="CarbopepD_reg_2"/>
    <property type="match status" value="1"/>
</dbReference>
<dbReference type="EMBL" id="LT629740">
    <property type="protein sequence ID" value="SDS11748.1"/>
    <property type="molecule type" value="Genomic_DNA"/>
</dbReference>
<gene>
    <name evidence="10" type="ORF">SAMN05216490_0571</name>
</gene>
<dbReference type="PROSITE" id="PS52016">
    <property type="entry name" value="TONB_DEPENDENT_REC_3"/>
    <property type="match status" value="1"/>
</dbReference>
<name>A0A1H1PKJ2_MUCMA</name>
<keyword evidence="6 7" id="KW-0998">Cell outer membrane</keyword>
<keyword evidence="11" id="KW-1185">Reference proteome</keyword>
<evidence type="ECO:0000256" key="8">
    <source>
        <dbReference type="SAM" id="SignalP"/>
    </source>
</evidence>
<dbReference type="Proteomes" id="UP000199679">
    <property type="component" value="Chromosome I"/>
</dbReference>
<dbReference type="InterPro" id="IPR036942">
    <property type="entry name" value="Beta-barrel_TonB_sf"/>
</dbReference>
<dbReference type="NCBIfam" id="TIGR04057">
    <property type="entry name" value="SusC_RagA_signa"/>
    <property type="match status" value="1"/>
</dbReference>
<proteinExistence type="inferred from homology"/>
<keyword evidence="2 7" id="KW-0813">Transport</keyword>
<dbReference type="InterPro" id="IPR008969">
    <property type="entry name" value="CarboxyPept-like_regulatory"/>
</dbReference>
<comment type="similarity">
    <text evidence="7">Belongs to the TonB-dependent receptor family.</text>
</comment>
<dbReference type="InterPro" id="IPR023997">
    <property type="entry name" value="TonB-dep_OMP_SusC/RagA_CS"/>
</dbReference>
<evidence type="ECO:0000259" key="9">
    <source>
        <dbReference type="Pfam" id="PF07715"/>
    </source>
</evidence>
<dbReference type="Pfam" id="PF07715">
    <property type="entry name" value="Plug"/>
    <property type="match status" value="1"/>
</dbReference>
<evidence type="ECO:0000256" key="3">
    <source>
        <dbReference type="ARBA" id="ARBA00022452"/>
    </source>
</evidence>
<organism evidence="10 11">
    <name type="scientific">Mucilaginibacter mallensis</name>
    <dbReference type="NCBI Taxonomy" id="652787"/>
    <lineage>
        <taxon>Bacteria</taxon>
        <taxon>Pseudomonadati</taxon>
        <taxon>Bacteroidota</taxon>
        <taxon>Sphingobacteriia</taxon>
        <taxon>Sphingobacteriales</taxon>
        <taxon>Sphingobacteriaceae</taxon>
        <taxon>Mucilaginibacter</taxon>
    </lineage>
</organism>